<gene>
    <name evidence="2" type="ORF">HB662_24535</name>
</gene>
<organism evidence="2 3">
    <name type="scientific">Falsiroseomonas frigidaquae</name>
    <dbReference type="NCBI Taxonomy" id="487318"/>
    <lineage>
        <taxon>Bacteria</taxon>
        <taxon>Pseudomonadati</taxon>
        <taxon>Pseudomonadota</taxon>
        <taxon>Alphaproteobacteria</taxon>
        <taxon>Acetobacterales</taxon>
        <taxon>Roseomonadaceae</taxon>
        <taxon>Falsiroseomonas</taxon>
    </lineage>
</organism>
<comment type="caution">
    <text evidence="2">The sequence shown here is derived from an EMBL/GenBank/DDBJ whole genome shotgun (WGS) entry which is preliminary data.</text>
</comment>
<keyword evidence="3" id="KW-1185">Reference proteome</keyword>
<evidence type="ECO:0000259" key="1">
    <source>
        <dbReference type="Pfam" id="PF09413"/>
    </source>
</evidence>
<reference evidence="2 3" key="1">
    <citation type="submission" date="2020-03" db="EMBL/GenBank/DDBJ databases">
        <title>Roseomonas selenitidurans sp. nov. isolated from soil.</title>
        <authorList>
            <person name="Liu H."/>
        </authorList>
    </citation>
    <scope>NUCLEOTIDE SEQUENCE [LARGE SCALE GENOMIC DNA]</scope>
    <source>
        <strain evidence="2 3">JCM 15073</strain>
    </source>
</reference>
<dbReference type="RefSeq" id="WP_168053815.1">
    <property type="nucleotide sequence ID" value="NZ_JAATJR010000007.1"/>
</dbReference>
<evidence type="ECO:0000313" key="2">
    <source>
        <dbReference type="EMBL" id="NKE47968.1"/>
    </source>
</evidence>
<dbReference type="InterPro" id="IPR011322">
    <property type="entry name" value="N-reg_PII-like_a/b"/>
</dbReference>
<accession>A0ABX1F6G9</accession>
<sequence length="72" mass="7765">MRVLLATTDPIRLSFLLALLRDAGCAPLVMDGHVSAIEGGIGIFPRRLAVPEEEETHARRVLAEAGETDGLR</sequence>
<protein>
    <submittedName>
        <fullName evidence="2">DUF2007 domain-containing protein</fullName>
    </submittedName>
</protein>
<name>A0ABX1F6G9_9PROT</name>
<dbReference type="EMBL" id="JAAVTX010000007">
    <property type="protein sequence ID" value="NKE47968.1"/>
    <property type="molecule type" value="Genomic_DNA"/>
</dbReference>
<dbReference type="Gene3D" id="3.30.70.790">
    <property type="entry name" value="UreE, C-terminal domain"/>
    <property type="match status" value="1"/>
</dbReference>
<evidence type="ECO:0000313" key="3">
    <source>
        <dbReference type="Proteomes" id="UP000765160"/>
    </source>
</evidence>
<dbReference type="SUPFAM" id="SSF54913">
    <property type="entry name" value="GlnB-like"/>
    <property type="match status" value="1"/>
</dbReference>
<dbReference type="Proteomes" id="UP000765160">
    <property type="component" value="Unassembled WGS sequence"/>
</dbReference>
<proteinExistence type="predicted"/>
<dbReference type="Pfam" id="PF09413">
    <property type="entry name" value="DUF2007"/>
    <property type="match status" value="1"/>
</dbReference>
<dbReference type="InterPro" id="IPR018551">
    <property type="entry name" value="DUF2007"/>
</dbReference>
<feature type="domain" description="DUF2007" evidence="1">
    <location>
        <begin position="1"/>
        <end position="66"/>
    </location>
</feature>